<evidence type="ECO:0000256" key="12">
    <source>
        <dbReference type="SAM" id="Phobius"/>
    </source>
</evidence>
<organism evidence="14 15">
    <name type="scientific">Clostridium thermosuccinogenes</name>
    <dbReference type="NCBI Taxonomy" id="84032"/>
    <lineage>
        <taxon>Bacteria</taxon>
        <taxon>Bacillati</taxon>
        <taxon>Bacillota</taxon>
        <taxon>Clostridia</taxon>
        <taxon>Eubacteriales</taxon>
        <taxon>Clostridiaceae</taxon>
        <taxon>Clostridium</taxon>
    </lineage>
</organism>
<comment type="caution">
    <text evidence="14">The sequence shown here is derived from an EMBL/GenBank/DDBJ whole genome shotgun (WGS) entry which is preliminary data.</text>
</comment>
<evidence type="ECO:0000313" key="14">
    <source>
        <dbReference type="EMBL" id="PNT98992.1"/>
    </source>
</evidence>
<reference evidence="14 15" key="1">
    <citation type="submission" date="2017-06" db="EMBL/GenBank/DDBJ databases">
        <title>Investigating the central metabolism of Clostridium thermosuccinogenes.</title>
        <authorList>
            <person name="Koendjbiharie J.G."/>
            <person name="van Kranenburg R."/>
        </authorList>
    </citation>
    <scope>NUCLEOTIDE SEQUENCE [LARGE SCALE GENOMIC DNA]</scope>
    <source>
        <strain evidence="14 15">DSM 5806</strain>
    </source>
</reference>
<feature type="domain" description="HAMP" evidence="13">
    <location>
        <begin position="337"/>
        <end position="389"/>
    </location>
</feature>
<feature type="transmembrane region" description="Helical" evidence="12">
    <location>
        <begin position="313"/>
        <end position="335"/>
    </location>
</feature>
<evidence type="ECO:0000256" key="2">
    <source>
        <dbReference type="ARBA" id="ARBA00022475"/>
    </source>
</evidence>
<feature type="transmembrane region" description="Helical" evidence="12">
    <location>
        <begin position="12"/>
        <end position="31"/>
    </location>
</feature>
<dbReference type="KEGG" id="cthd:CDO33_19725"/>
<keyword evidence="4" id="KW-0808">Transferase</keyword>
<dbReference type="SUPFAM" id="SSF158472">
    <property type="entry name" value="HAMP domain-like"/>
    <property type="match status" value="1"/>
</dbReference>
<evidence type="ECO:0000256" key="8">
    <source>
        <dbReference type="ARBA" id="ARBA00022840"/>
    </source>
</evidence>
<dbReference type="CDD" id="cd12912">
    <property type="entry name" value="PDC2_MCP_like"/>
    <property type="match status" value="1"/>
</dbReference>
<keyword evidence="11 12" id="KW-0472">Membrane</keyword>
<dbReference type="Gene3D" id="3.30.450.20">
    <property type="entry name" value="PAS domain"/>
    <property type="match status" value="1"/>
</dbReference>
<keyword evidence="9 12" id="KW-1133">Transmembrane helix</keyword>
<dbReference type="GO" id="GO:0005886">
    <property type="term" value="C:plasma membrane"/>
    <property type="evidence" value="ECO:0007669"/>
    <property type="project" value="UniProtKB-SubCell"/>
</dbReference>
<dbReference type="Proteomes" id="UP000236151">
    <property type="component" value="Unassembled WGS sequence"/>
</dbReference>
<dbReference type="InterPro" id="IPR050640">
    <property type="entry name" value="Bact_2-comp_sensor_kinase"/>
</dbReference>
<evidence type="ECO:0000256" key="1">
    <source>
        <dbReference type="ARBA" id="ARBA00004651"/>
    </source>
</evidence>
<dbReference type="Pfam" id="PF00672">
    <property type="entry name" value="HAMP"/>
    <property type="match status" value="1"/>
</dbReference>
<evidence type="ECO:0000256" key="6">
    <source>
        <dbReference type="ARBA" id="ARBA00022741"/>
    </source>
</evidence>
<dbReference type="InterPro" id="IPR003594">
    <property type="entry name" value="HATPase_dom"/>
</dbReference>
<evidence type="ECO:0000256" key="5">
    <source>
        <dbReference type="ARBA" id="ARBA00022692"/>
    </source>
</evidence>
<keyword evidence="10" id="KW-0902">Two-component regulatory system</keyword>
<keyword evidence="8" id="KW-0067">ATP-binding</keyword>
<keyword evidence="15" id="KW-1185">Reference proteome</keyword>
<evidence type="ECO:0000313" key="15">
    <source>
        <dbReference type="Proteomes" id="UP000236151"/>
    </source>
</evidence>
<dbReference type="Pfam" id="PF06580">
    <property type="entry name" value="His_kinase"/>
    <property type="match status" value="1"/>
</dbReference>
<keyword evidence="7" id="KW-0418">Kinase</keyword>
<evidence type="ECO:0000256" key="3">
    <source>
        <dbReference type="ARBA" id="ARBA00022553"/>
    </source>
</evidence>
<evidence type="ECO:0000259" key="13">
    <source>
        <dbReference type="PROSITE" id="PS50885"/>
    </source>
</evidence>
<dbReference type="SMART" id="SM00304">
    <property type="entry name" value="HAMP"/>
    <property type="match status" value="1"/>
</dbReference>
<dbReference type="CDD" id="cd06225">
    <property type="entry name" value="HAMP"/>
    <property type="match status" value="1"/>
</dbReference>
<dbReference type="RefSeq" id="WP_103081526.1">
    <property type="nucleotide sequence ID" value="NZ_CP021850.1"/>
</dbReference>
<keyword evidence="2" id="KW-1003">Cell membrane</keyword>
<keyword evidence="6" id="KW-0547">Nucleotide-binding</keyword>
<evidence type="ECO:0000256" key="4">
    <source>
        <dbReference type="ARBA" id="ARBA00022679"/>
    </source>
</evidence>
<comment type="subcellular location">
    <subcellularLocation>
        <location evidence="1">Cell membrane</location>
        <topology evidence="1">Multi-pass membrane protein</topology>
    </subcellularLocation>
</comment>
<evidence type="ECO:0000256" key="7">
    <source>
        <dbReference type="ARBA" id="ARBA00022777"/>
    </source>
</evidence>
<keyword evidence="5 12" id="KW-0812">Transmembrane</keyword>
<gene>
    <name evidence="14" type="ORF">CDQ84_09610</name>
</gene>
<dbReference type="InterPro" id="IPR036890">
    <property type="entry name" value="HATPase_C_sf"/>
</dbReference>
<dbReference type="PANTHER" id="PTHR34220:SF11">
    <property type="entry name" value="SENSOR PROTEIN KINASE HPTS"/>
    <property type="match status" value="1"/>
</dbReference>
<sequence>MIKPIGSWSFRTKLLISNILLIVIPVIFISAQNYNSSLKVVSDMAAKNAYQIIKNKNEILDSKLIKVQESSLALMQDKELFELFNNVEEHKKNILSMDRKIGRIINNYFAFTDYVYAVQMATSYYIFGSNFNMLVGSEFVKSDLYKRVVNEGGKMFWVPTYDFVYMFEHKNMGTANFDVRNVFSAARLFNIFCFDNGVFSILNPTVERPVLIIHFKEDIIRDVFQDSIPIKDTVFYMIDASGNVVSHIDQALVGKQMQPEWLSQALKNKTGSIVVGSEGNKKIVCYDTSGITGWIAVAEIPMKELTRSIVPSMIYSILSVSAFFIGLALLLAFVISQMITKPIERLTAGMKRIGNGNFDMYIPVERKDELGYLTAKFNDMNHQIKTLIEENYAVKLREKETEIMALNLQMNPHFLYNTLNIINWMAIEDGNKNISDMLINLCDMLVYTVRNKQDIVNFEDDLKWLQCYLFIMSVRYENKFKVEFDIEPEIYLTKVPKLFLQPFVENAIIHGFERMESEGLIRIRGYIDNCTRHFQIEDNGKGMDTAVLMDKRDENNTSIGISNVDRRIKLLFGQEYGVKIASDPGHGTLVNIILPL</sequence>
<dbReference type="Gene3D" id="3.30.565.10">
    <property type="entry name" value="Histidine kinase-like ATPase, C-terminal domain"/>
    <property type="match status" value="1"/>
</dbReference>
<dbReference type="GO" id="GO:0005524">
    <property type="term" value="F:ATP binding"/>
    <property type="evidence" value="ECO:0007669"/>
    <property type="project" value="UniProtKB-KW"/>
</dbReference>
<accession>A0A2K2FJN1</accession>
<dbReference type="EMBL" id="NIOJ01000022">
    <property type="protein sequence ID" value="PNT98992.1"/>
    <property type="molecule type" value="Genomic_DNA"/>
</dbReference>
<dbReference type="OrthoDB" id="9809348at2"/>
<dbReference type="PANTHER" id="PTHR34220">
    <property type="entry name" value="SENSOR HISTIDINE KINASE YPDA"/>
    <property type="match status" value="1"/>
</dbReference>
<dbReference type="GO" id="GO:0000155">
    <property type="term" value="F:phosphorelay sensor kinase activity"/>
    <property type="evidence" value="ECO:0007669"/>
    <property type="project" value="InterPro"/>
</dbReference>
<evidence type="ECO:0000256" key="10">
    <source>
        <dbReference type="ARBA" id="ARBA00023012"/>
    </source>
</evidence>
<dbReference type="SUPFAM" id="SSF55874">
    <property type="entry name" value="ATPase domain of HSP90 chaperone/DNA topoisomerase II/histidine kinase"/>
    <property type="match status" value="1"/>
</dbReference>
<dbReference type="Gene3D" id="6.10.340.10">
    <property type="match status" value="1"/>
</dbReference>
<evidence type="ECO:0000256" key="9">
    <source>
        <dbReference type="ARBA" id="ARBA00022989"/>
    </source>
</evidence>
<protein>
    <recommendedName>
        <fullName evidence="13">HAMP domain-containing protein</fullName>
    </recommendedName>
</protein>
<name>A0A2K2FJN1_9CLOT</name>
<dbReference type="PROSITE" id="PS50885">
    <property type="entry name" value="HAMP"/>
    <property type="match status" value="1"/>
</dbReference>
<dbReference type="InterPro" id="IPR010559">
    <property type="entry name" value="Sig_transdc_His_kin_internal"/>
</dbReference>
<keyword evidence="3" id="KW-0597">Phosphoprotein</keyword>
<dbReference type="Pfam" id="PF02518">
    <property type="entry name" value="HATPase_c"/>
    <property type="match status" value="1"/>
</dbReference>
<dbReference type="InterPro" id="IPR003660">
    <property type="entry name" value="HAMP_dom"/>
</dbReference>
<proteinExistence type="predicted"/>
<dbReference type="AlphaFoldDB" id="A0A2K2FJN1"/>
<evidence type="ECO:0000256" key="11">
    <source>
        <dbReference type="ARBA" id="ARBA00023136"/>
    </source>
</evidence>